<dbReference type="Gene3D" id="1.10.10.10">
    <property type="entry name" value="Winged helix-like DNA-binding domain superfamily/Winged helix DNA-binding domain"/>
    <property type="match status" value="1"/>
</dbReference>
<evidence type="ECO:0000313" key="2">
    <source>
        <dbReference type="Proteomes" id="UP000886722"/>
    </source>
</evidence>
<evidence type="ECO:0000313" key="1">
    <source>
        <dbReference type="EMBL" id="HIT40092.1"/>
    </source>
</evidence>
<accession>A0A9D1KF48</accession>
<dbReference type="Proteomes" id="UP000886722">
    <property type="component" value="Unassembled WGS sequence"/>
</dbReference>
<dbReference type="InterPro" id="IPR036388">
    <property type="entry name" value="WH-like_DNA-bd_sf"/>
</dbReference>
<proteinExistence type="predicted"/>
<gene>
    <name evidence="1" type="ORF">IAD06_08680</name>
</gene>
<dbReference type="InterPro" id="IPR019707">
    <property type="entry name" value="DUF2582"/>
</dbReference>
<comment type="caution">
    <text evidence="1">The sequence shown here is derived from an EMBL/GenBank/DDBJ whole genome shotgun (WGS) entry which is preliminary data.</text>
</comment>
<protein>
    <submittedName>
        <fullName evidence="1">Winged helix-turn-helix domain-containing protein</fullName>
    </submittedName>
</protein>
<sequence length="74" mass="8631">MDKFKIGENAGIIWRMMDNNKHWEYGELKKATGLSDRELNAAIGWLARENKIQFGTDESGQKEYFYLDINLFIG</sequence>
<dbReference type="Pfam" id="PF10771">
    <property type="entry name" value="DUF2582"/>
    <property type="match status" value="1"/>
</dbReference>
<reference evidence="1" key="1">
    <citation type="submission" date="2020-10" db="EMBL/GenBank/DDBJ databases">
        <authorList>
            <person name="Gilroy R."/>
        </authorList>
    </citation>
    <scope>NUCLEOTIDE SEQUENCE</scope>
    <source>
        <strain evidence="1">21143</strain>
    </source>
</reference>
<organism evidence="1 2">
    <name type="scientific">Candidatus Caccoplasma intestinavium</name>
    <dbReference type="NCBI Taxonomy" id="2840716"/>
    <lineage>
        <taxon>Bacteria</taxon>
        <taxon>Pseudomonadati</taxon>
        <taxon>Bacteroidota</taxon>
        <taxon>Bacteroidia</taxon>
        <taxon>Bacteroidales</taxon>
        <taxon>Bacteroidaceae</taxon>
        <taxon>Bacteroidaceae incertae sedis</taxon>
        <taxon>Candidatus Caccoplasma</taxon>
    </lineage>
</organism>
<name>A0A9D1KF48_9BACT</name>
<dbReference type="EMBL" id="DVKT01000063">
    <property type="protein sequence ID" value="HIT40092.1"/>
    <property type="molecule type" value="Genomic_DNA"/>
</dbReference>
<dbReference type="AlphaFoldDB" id="A0A9D1KF48"/>
<reference evidence="1" key="2">
    <citation type="journal article" date="2021" name="PeerJ">
        <title>Extensive microbial diversity within the chicken gut microbiome revealed by metagenomics and culture.</title>
        <authorList>
            <person name="Gilroy R."/>
            <person name="Ravi A."/>
            <person name="Getino M."/>
            <person name="Pursley I."/>
            <person name="Horton D.L."/>
            <person name="Alikhan N.F."/>
            <person name="Baker D."/>
            <person name="Gharbi K."/>
            <person name="Hall N."/>
            <person name="Watson M."/>
            <person name="Adriaenssens E.M."/>
            <person name="Foster-Nyarko E."/>
            <person name="Jarju S."/>
            <person name="Secka A."/>
            <person name="Antonio M."/>
            <person name="Oren A."/>
            <person name="Chaudhuri R.R."/>
            <person name="La Ragione R."/>
            <person name="Hildebrand F."/>
            <person name="Pallen M.J."/>
        </authorList>
    </citation>
    <scope>NUCLEOTIDE SEQUENCE</scope>
    <source>
        <strain evidence="1">21143</strain>
    </source>
</reference>